<evidence type="ECO:0000313" key="2">
    <source>
        <dbReference type="Proteomes" id="UP000663854"/>
    </source>
</evidence>
<organism evidence="1 2">
    <name type="scientific">Rotaria sordida</name>
    <dbReference type="NCBI Taxonomy" id="392033"/>
    <lineage>
        <taxon>Eukaryota</taxon>
        <taxon>Metazoa</taxon>
        <taxon>Spiralia</taxon>
        <taxon>Gnathifera</taxon>
        <taxon>Rotifera</taxon>
        <taxon>Eurotatoria</taxon>
        <taxon>Bdelloidea</taxon>
        <taxon>Philodinida</taxon>
        <taxon>Philodinidae</taxon>
        <taxon>Rotaria</taxon>
    </lineage>
</organism>
<proteinExistence type="predicted"/>
<dbReference type="EMBL" id="CAJNOH010001165">
    <property type="protein sequence ID" value="CAF1184282.1"/>
    <property type="molecule type" value="Genomic_DNA"/>
</dbReference>
<protein>
    <submittedName>
        <fullName evidence="1">Uncharacterized protein</fullName>
    </submittedName>
</protein>
<name>A0A814VAI5_9BILA</name>
<dbReference type="AlphaFoldDB" id="A0A814VAI5"/>
<reference evidence="1" key="1">
    <citation type="submission" date="2021-02" db="EMBL/GenBank/DDBJ databases">
        <authorList>
            <person name="Nowell W R."/>
        </authorList>
    </citation>
    <scope>NUCLEOTIDE SEQUENCE</scope>
</reference>
<gene>
    <name evidence="1" type="ORF">PYM288_LOCUS23981</name>
</gene>
<dbReference type="SUPFAM" id="SSF50156">
    <property type="entry name" value="PDZ domain-like"/>
    <property type="match status" value="1"/>
</dbReference>
<accession>A0A814VAI5</accession>
<comment type="caution">
    <text evidence="1">The sequence shown here is derived from an EMBL/GenBank/DDBJ whole genome shotgun (WGS) entry which is preliminary data.</text>
</comment>
<dbReference type="InterPro" id="IPR036034">
    <property type="entry name" value="PDZ_sf"/>
</dbReference>
<sequence length="73" mass="8591">MLKRDRRVYGLILQEQGPCYVERLDPYGSVFTSGIRANEYLYAIEGINVLCRLEKEVERLLSMFDKCINEKML</sequence>
<evidence type="ECO:0000313" key="1">
    <source>
        <dbReference type="EMBL" id="CAF1184282.1"/>
    </source>
</evidence>
<dbReference type="Proteomes" id="UP000663854">
    <property type="component" value="Unassembled WGS sequence"/>
</dbReference>